<reference evidence="1 2" key="1">
    <citation type="submission" date="2015-11" db="EMBL/GenBank/DDBJ databases">
        <title>Genome sequences of Lysobacter enzymogenes strain C3 and Lysobacter antibioticus ATCC 29479.</title>
        <authorList>
            <person name="Kobayashi D.Y."/>
        </authorList>
    </citation>
    <scope>NUCLEOTIDE SEQUENCE [LARGE SCALE GENOMIC DNA]</scope>
    <source>
        <strain evidence="1 2">C3</strain>
    </source>
</reference>
<evidence type="ECO:0000313" key="1">
    <source>
        <dbReference type="EMBL" id="ALN60607.1"/>
    </source>
</evidence>
<name>A0A0S2DQM6_LYSEN</name>
<dbReference type="EMBL" id="CP013140">
    <property type="protein sequence ID" value="ALN60607.1"/>
    <property type="molecule type" value="Genomic_DNA"/>
</dbReference>
<evidence type="ECO:0000313" key="2">
    <source>
        <dbReference type="Proteomes" id="UP000061569"/>
    </source>
</evidence>
<protein>
    <submittedName>
        <fullName evidence="1">PepSY-associated TM helix</fullName>
    </submittedName>
</protein>
<dbReference type="OrthoDB" id="5984490at2"/>
<dbReference type="STRING" id="69.GLE_5266"/>
<dbReference type="Proteomes" id="UP000061569">
    <property type="component" value="Chromosome"/>
</dbReference>
<dbReference type="AlphaFoldDB" id="A0A0S2DQM6"/>
<dbReference type="RefSeq" id="WP_057949677.1">
    <property type="nucleotide sequence ID" value="NZ_CP110813.1"/>
</dbReference>
<gene>
    <name evidence="1" type="ORF">GLE_5266</name>
</gene>
<organism evidence="1 2">
    <name type="scientific">Lysobacter enzymogenes</name>
    <dbReference type="NCBI Taxonomy" id="69"/>
    <lineage>
        <taxon>Bacteria</taxon>
        <taxon>Pseudomonadati</taxon>
        <taxon>Pseudomonadota</taxon>
        <taxon>Gammaproteobacteria</taxon>
        <taxon>Lysobacterales</taxon>
        <taxon>Lysobacteraceae</taxon>
        <taxon>Lysobacter</taxon>
    </lineage>
</organism>
<dbReference type="PATRIC" id="fig|69.6.peg.5185"/>
<proteinExistence type="predicted"/>
<sequence length="237" mass="24937">MELADAYAVVKWLHIGLGAVALGGFWGAGLSRKGGALHRRAGQAFALAMAGIIVTGVPMAGYALHRGHPVTAAFLAYLLVITATGVWSGWRAIADKRDVRAYTGPVFVALAALSLASGAAMLALGLAKGHPLPIGFSAIGLGIGASMLRKRRNRDALAARPRWWMIEHYNAMIGNGVAVHIAFLGIGLPRLLPMLGGATLQQLAWFGPVAVALAAKLWADRRWGAQHNAAKKESAQR</sequence>
<dbReference type="KEGG" id="lez:GLE_5266"/>
<accession>A0A0S2DQM6</accession>